<organism evidence="2 3">
    <name type="scientific">Methylobacterium soli</name>
    <dbReference type="NCBI Taxonomy" id="553447"/>
    <lineage>
        <taxon>Bacteria</taxon>
        <taxon>Pseudomonadati</taxon>
        <taxon>Pseudomonadota</taxon>
        <taxon>Alphaproteobacteria</taxon>
        <taxon>Hyphomicrobiales</taxon>
        <taxon>Methylobacteriaceae</taxon>
        <taxon>Methylobacterium</taxon>
    </lineage>
</organism>
<proteinExistence type="predicted"/>
<keyword evidence="3" id="KW-1185">Reference proteome</keyword>
<feature type="region of interest" description="Disordered" evidence="1">
    <location>
        <begin position="1"/>
        <end position="27"/>
    </location>
</feature>
<comment type="caution">
    <text evidence="2">The sequence shown here is derived from an EMBL/GenBank/DDBJ whole genome shotgun (WGS) entry which is preliminary data.</text>
</comment>
<protein>
    <submittedName>
        <fullName evidence="2">Uncharacterized protein</fullName>
    </submittedName>
</protein>
<accession>A0A6L3SRF0</accession>
<evidence type="ECO:0000313" key="3">
    <source>
        <dbReference type="Proteomes" id="UP000474159"/>
    </source>
</evidence>
<evidence type="ECO:0000313" key="2">
    <source>
        <dbReference type="EMBL" id="KAB1074955.1"/>
    </source>
</evidence>
<reference evidence="2 3" key="1">
    <citation type="submission" date="2019-09" db="EMBL/GenBank/DDBJ databases">
        <title>YIM 48816 draft genome.</title>
        <authorList>
            <person name="Jiang L."/>
        </authorList>
    </citation>
    <scope>NUCLEOTIDE SEQUENCE [LARGE SCALE GENOMIC DNA]</scope>
    <source>
        <strain evidence="2 3">YIM 48816</strain>
    </source>
</reference>
<name>A0A6L3SRF0_9HYPH</name>
<dbReference type="EMBL" id="VZZK01000035">
    <property type="protein sequence ID" value="KAB1074955.1"/>
    <property type="molecule type" value="Genomic_DNA"/>
</dbReference>
<feature type="compositionally biased region" description="Low complexity" evidence="1">
    <location>
        <begin position="17"/>
        <end position="27"/>
    </location>
</feature>
<evidence type="ECO:0000256" key="1">
    <source>
        <dbReference type="SAM" id="MobiDB-lite"/>
    </source>
</evidence>
<gene>
    <name evidence="2" type="ORF">F6X53_25195</name>
</gene>
<sequence length="104" mass="10859">MTILPPLQDATSDDPFPAAGLAPAGEPLGAPEACPLVQRLIAILAEDQSDSPRRQDEILLKLLLALEMEAEDAGAPDASLRVIARVRRLAGTAACRSVPRPGAP</sequence>
<dbReference type="RefSeq" id="WP_151003504.1">
    <property type="nucleotide sequence ID" value="NZ_VZZK01000035.1"/>
</dbReference>
<dbReference type="AlphaFoldDB" id="A0A6L3SRF0"/>
<dbReference type="Proteomes" id="UP000474159">
    <property type="component" value="Unassembled WGS sequence"/>
</dbReference>